<gene>
    <name evidence="2" type="ORF">MSPICULIGERA_LOCUS2905</name>
</gene>
<name>A0AA36C8A6_9BILA</name>
<dbReference type="EMBL" id="CATQJA010000829">
    <property type="protein sequence ID" value="CAJ0564220.1"/>
    <property type="molecule type" value="Genomic_DNA"/>
</dbReference>
<evidence type="ECO:0000313" key="3">
    <source>
        <dbReference type="Proteomes" id="UP001177023"/>
    </source>
</evidence>
<evidence type="ECO:0000256" key="1">
    <source>
        <dbReference type="SAM" id="Phobius"/>
    </source>
</evidence>
<keyword evidence="3" id="KW-1185">Reference proteome</keyword>
<comment type="caution">
    <text evidence="2">The sequence shown here is derived from an EMBL/GenBank/DDBJ whole genome shotgun (WGS) entry which is preliminary data.</text>
</comment>
<feature type="non-terminal residue" evidence="2">
    <location>
        <position position="125"/>
    </location>
</feature>
<keyword evidence="1" id="KW-1133">Transmembrane helix</keyword>
<reference evidence="2" key="1">
    <citation type="submission" date="2023-06" db="EMBL/GenBank/DDBJ databases">
        <authorList>
            <person name="Delattre M."/>
        </authorList>
    </citation>
    <scope>NUCLEOTIDE SEQUENCE</scope>
    <source>
        <strain evidence="2">AF72</strain>
    </source>
</reference>
<dbReference type="Proteomes" id="UP001177023">
    <property type="component" value="Unassembled WGS sequence"/>
</dbReference>
<feature type="non-terminal residue" evidence="2">
    <location>
        <position position="1"/>
    </location>
</feature>
<proteinExistence type="predicted"/>
<evidence type="ECO:0000313" key="2">
    <source>
        <dbReference type="EMBL" id="CAJ0564220.1"/>
    </source>
</evidence>
<keyword evidence="1" id="KW-0472">Membrane</keyword>
<protein>
    <submittedName>
        <fullName evidence="2">Uncharacterized protein</fullName>
    </submittedName>
</protein>
<feature type="transmembrane region" description="Helical" evidence="1">
    <location>
        <begin position="75"/>
        <end position="98"/>
    </location>
</feature>
<keyword evidence="1" id="KW-0812">Transmembrane</keyword>
<accession>A0AA36C8A6</accession>
<organism evidence="2 3">
    <name type="scientific">Mesorhabditis spiculigera</name>
    <dbReference type="NCBI Taxonomy" id="96644"/>
    <lineage>
        <taxon>Eukaryota</taxon>
        <taxon>Metazoa</taxon>
        <taxon>Ecdysozoa</taxon>
        <taxon>Nematoda</taxon>
        <taxon>Chromadorea</taxon>
        <taxon>Rhabditida</taxon>
        <taxon>Rhabditina</taxon>
        <taxon>Rhabditomorpha</taxon>
        <taxon>Rhabditoidea</taxon>
        <taxon>Rhabditidae</taxon>
        <taxon>Mesorhabditinae</taxon>
        <taxon>Mesorhabditis</taxon>
    </lineage>
</organism>
<sequence length="125" mass="14091">AYDPPRKKNNSPGRSRKMKKVLGFAIGVLLFIAATGEEIAAKAGHTLELPMEEEDDSNGPHTCKNCKEHLKTSHIWNVILGIACGCLVLSNILTITCVNWMRIRNTIESCVDRWFYRHPDEENLV</sequence>
<dbReference type="AlphaFoldDB" id="A0AA36C8A6"/>